<accession>A0A0G4IY54</accession>
<dbReference type="PANTHER" id="PTHR31354">
    <property type="entry name" value="OS01G0793500 PROTEIN"/>
    <property type="match status" value="1"/>
</dbReference>
<dbReference type="EMBL" id="CDSF01000099">
    <property type="protein sequence ID" value="CEP00268.1"/>
    <property type="molecule type" value="Genomic_DNA"/>
</dbReference>
<sequence length="576" mass="64447">MAGAIRTTLVLAACVCAGVCSADRQWRPAPMEMPESLTTTWERMQWLWRSLPGQLVDWLKDDGDGERVVIPDSAYAAGSQLDGDPGYFAFAPELVGSIVPNDPYPASWHGRCFQVVTARATQNGTGPVSVEVEVSDPVDWSCSESYMFACMDGVHRATFWRHGKHTFTWKLPDEDPALRWDLMSNGFRAFRFRGPLPEMVRSLHATIQLFHQPMTHAEVSEEATEANRDFLRRHMPLTPQPQPRTAAPGPLPIDVDEIGSGDFLGIVRLDGLDPMLSWAMGSTTGHTAIALRHPVTNDLYVAESTAKSSYWPVDGVQATPFAKWMELAERASFNVVWLPLAPKYKERFDSGRAWKFFVDNEGFEYGYGNMLWSWVDTVSDNYPRMPPAFTETVISWEMLTLLAQWTERMYPKLGDPLFRQAWNLRLGTSGLSTAELVMEASRQRIPNGVLPALVERDSFVYNTTRFGKPARGRSMVCCVFVCAVWKAAGLFGQHAGEINCAEFTNLDVYALAVFDESRMKDGRPQACKDADPDNDHCQLLGTSQLRLEHVNSKDPFPHMSENCPSVGPAYLRPASC</sequence>
<proteinExistence type="predicted"/>
<dbReference type="OrthoDB" id="1847654at2759"/>
<dbReference type="STRING" id="37360.A0A0G4IY54"/>
<dbReference type="PANTHER" id="PTHR31354:SF2">
    <property type="entry name" value="OS01G0793500 PROTEIN"/>
    <property type="match status" value="1"/>
</dbReference>
<organism evidence="2 3">
    <name type="scientific">Plasmodiophora brassicae</name>
    <name type="common">Clubroot disease agent</name>
    <dbReference type="NCBI Taxonomy" id="37360"/>
    <lineage>
        <taxon>Eukaryota</taxon>
        <taxon>Sar</taxon>
        <taxon>Rhizaria</taxon>
        <taxon>Endomyxa</taxon>
        <taxon>Phytomyxea</taxon>
        <taxon>Plasmodiophorida</taxon>
        <taxon>Plasmodiophoridae</taxon>
        <taxon>Plasmodiophora</taxon>
    </lineage>
</organism>
<name>A0A0G4IY54_PLABS</name>
<dbReference type="AlphaFoldDB" id="A0A0G4IY54"/>
<reference evidence="2 3" key="1">
    <citation type="submission" date="2015-02" db="EMBL/GenBank/DDBJ databases">
        <authorList>
            <person name="Chooi Y.-H."/>
        </authorList>
    </citation>
    <scope>NUCLEOTIDE SEQUENCE [LARGE SCALE GENOMIC DNA]</scope>
    <source>
        <strain evidence="2">E3</strain>
    </source>
</reference>
<feature type="chain" id="PRO_5005193238" evidence="1">
    <location>
        <begin position="23"/>
        <end position="576"/>
    </location>
</feature>
<feature type="signal peptide" evidence="1">
    <location>
        <begin position="1"/>
        <end position="22"/>
    </location>
</feature>
<gene>
    <name evidence="2" type="ORF">PBRA_008002</name>
</gene>
<evidence type="ECO:0000313" key="3">
    <source>
        <dbReference type="Proteomes" id="UP000039324"/>
    </source>
</evidence>
<evidence type="ECO:0000313" key="2">
    <source>
        <dbReference type="EMBL" id="CEP00268.1"/>
    </source>
</evidence>
<protein>
    <submittedName>
        <fullName evidence="2">Uncharacterized protein</fullName>
    </submittedName>
</protein>
<dbReference type="OMA" id="SYAANMW"/>
<dbReference type="Proteomes" id="UP000039324">
    <property type="component" value="Unassembled WGS sequence"/>
</dbReference>
<keyword evidence="1" id="KW-0732">Signal</keyword>
<evidence type="ECO:0000256" key="1">
    <source>
        <dbReference type="SAM" id="SignalP"/>
    </source>
</evidence>
<keyword evidence="3" id="KW-1185">Reference proteome</keyword>